<evidence type="ECO:0000313" key="1">
    <source>
        <dbReference type="EMBL" id="MBU5337092.1"/>
    </source>
</evidence>
<name>A0ABS6DZB7_9FIRM</name>
<accession>A0ABS6DZB7</accession>
<evidence type="ECO:0000313" key="2">
    <source>
        <dbReference type="Proteomes" id="UP001196301"/>
    </source>
</evidence>
<dbReference type="Proteomes" id="UP001196301">
    <property type="component" value="Unassembled WGS sequence"/>
</dbReference>
<protein>
    <submittedName>
        <fullName evidence="1">Uncharacterized protein</fullName>
    </submittedName>
</protein>
<dbReference type="EMBL" id="JAHLOQ010000038">
    <property type="protein sequence ID" value="MBU5337092.1"/>
    <property type="molecule type" value="Genomic_DNA"/>
</dbReference>
<gene>
    <name evidence="1" type="ORF">KQI20_11630</name>
</gene>
<organism evidence="1 2">
    <name type="scientific">Intestinibacter bartlettii</name>
    <dbReference type="NCBI Taxonomy" id="261299"/>
    <lineage>
        <taxon>Bacteria</taxon>
        <taxon>Bacillati</taxon>
        <taxon>Bacillota</taxon>
        <taxon>Clostridia</taxon>
        <taxon>Peptostreptococcales</taxon>
        <taxon>Peptostreptococcaceae</taxon>
        <taxon>Intestinibacter</taxon>
    </lineage>
</organism>
<reference evidence="1 2" key="1">
    <citation type="submission" date="2021-06" db="EMBL/GenBank/DDBJ databases">
        <authorList>
            <person name="Sun Q."/>
            <person name="Li D."/>
        </authorList>
    </citation>
    <scope>NUCLEOTIDE SEQUENCE [LARGE SCALE GENOMIC DNA]</scope>
    <source>
        <strain evidence="1 2">N19</strain>
    </source>
</reference>
<keyword evidence="2" id="KW-1185">Reference proteome</keyword>
<dbReference type="RefSeq" id="WP_216571310.1">
    <property type="nucleotide sequence ID" value="NZ_JAHLOQ010000038.1"/>
</dbReference>
<sequence>MNKYSGDNMITNQQIKLIGDSEANKGIKLEWEWTGTDGELNVYLQKFQEDKLEKLGTILQVGGLAYAEKIYKMEKRGLYRIVVFPVVKGKEQKESKIETDYICIGGKNTLEYSFEDADDMSCRCINIKRLDRPIQKDLVYLRSISDGIKIPFTDNLSQGQKFYIANGSDLNLEIKYPYSLEVEKRRV</sequence>
<proteinExistence type="predicted"/>
<comment type="caution">
    <text evidence="1">The sequence shown here is derived from an EMBL/GenBank/DDBJ whole genome shotgun (WGS) entry which is preliminary data.</text>
</comment>